<sequence>MKKFLYIALLGTLLIGIGSCKDYLDVNVNPDYPTNVVASASSRLPWIQHHYGYSYGAASVRASLITGTITSRTFTGTNGTLPAWNPAISASTTPYQQWFVGSAANLNDIMAKAEEEEAWHYLGAAHTLKAMGFMLMVDWYGEMPYTDALGSSLTPVYDDGKTIYEGCFAELDKALEYFQMTQPATASPLSAGDNWNGGDVQKWIKLIYGLKARWLNNISKKADYDPAAILDAISKAPQSNAEGTVIDHVNDPADLTGDVLFGDPLKTAFIFDSGAWSDWARFTQWYVDLLENTFTGGSGVEDPRTDKMLPSAQHWIAQKDEQSGDVTYSSQFIRTKGVDVINSNIRLQNGPSFVNYDTEKKAYSVSSTAADRQGDTVYVNIKALCAMTGATSEESTYKASDGTVLSTGTFYSRPESPTDIITFHEMCFIKAEVLFRQGKAGEALTAYQAGIRAHMEYMNDKLKEYTGSENPGKQPMDEAAIDAFMTSAAVAQTASELTMAKIMQQKFIAMSFTQQNWNDMRRFNFSAGNIGSFGVVYPGYDRPKEFGSVAATKIPGGSKTDVNYWFRRMAQCSHEVNYNSDNLAASNPKAFDTDIWSVPVWWDTED</sequence>
<keyword evidence="1" id="KW-0449">Lipoprotein</keyword>
<dbReference type="Proteomes" id="UP000265926">
    <property type="component" value="Unassembled WGS sequence"/>
</dbReference>
<dbReference type="InterPro" id="IPR011990">
    <property type="entry name" value="TPR-like_helical_dom_sf"/>
</dbReference>
<keyword evidence="2" id="KW-1185">Reference proteome</keyword>
<name>A0A399SW89_9BACT</name>
<dbReference type="EMBL" id="QWGR01000015">
    <property type="protein sequence ID" value="RIJ46385.1"/>
    <property type="molecule type" value="Genomic_DNA"/>
</dbReference>
<comment type="caution">
    <text evidence="1">The sequence shown here is derived from an EMBL/GenBank/DDBJ whole genome shotgun (WGS) entry which is preliminary data.</text>
</comment>
<dbReference type="Pfam" id="PF12771">
    <property type="entry name" value="SusD-like_2"/>
    <property type="match status" value="1"/>
</dbReference>
<dbReference type="RefSeq" id="WP_119439658.1">
    <property type="nucleotide sequence ID" value="NZ_QWGR01000015.1"/>
</dbReference>
<dbReference type="OrthoDB" id="1387301at2"/>
<proteinExistence type="predicted"/>
<dbReference type="InterPro" id="IPR041662">
    <property type="entry name" value="SusD-like_2"/>
</dbReference>
<dbReference type="Gene3D" id="1.25.40.390">
    <property type="match status" value="2"/>
</dbReference>
<protein>
    <submittedName>
        <fullName evidence="1">SusD/RagB family nutrient-binding outer membrane lipoprotein</fullName>
    </submittedName>
</protein>
<dbReference type="SUPFAM" id="SSF48452">
    <property type="entry name" value="TPR-like"/>
    <property type="match status" value="1"/>
</dbReference>
<evidence type="ECO:0000313" key="1">
    <source>
        <dbReference type="EMBL" id="RIJ46385.1"/>
    </source>
</evidence>
<gene>
    <name evidence="1" type="ORF">D1614_19345</name>
</gene>
<dbReference type="AlphaFoldDB" id="A0A399SW89"/>
<dbReference type="PROSITE" id="PS51257">
    <property type="entry name" value="PROKAR_LIPOPROTEIN"/>
    <property type="match status" value="1"/>
</dbReference>
<evidence type="ECO:0000313" key="2">
    <source>
        <dbReference type="Proteomes" id="UP000265926"/>
    </source>
</evidence>
<accession>A0A399SW89</accession>
<reference evidence="1 2" key="1">
    <citation type="submission" date="2018-08" db="EMBL/GenBank/DDBJ databases">
        <title>Pallidiluteibacterium maritimus gen. nov., sp. nov., isolated from coastal sediment.</title>
        <authorList>
            <person name="Zhou L.Y."/>
        </authorList>
    </citation>
    <scope>NUCLEOTIDE SEQUENCE [LARGE SCALE GENOMIC DNA]</scope>
    <source>
        <strain evidence="1 2">XSD2</strain>
    </source>
</reference>
<organism evidence="1 2">
    <name type="scientific">Maribellus luteus</name>
    <dbReference type="NCBI Taxonomy" id="2305463"/>
    <lineage>
        <taxon>Bacteria</taxon>
        <taxon>Pseudomonadati</taxon>
        <taxon>Bacteroidota</taxon>
        <taxon>Bacteroidia</taxon>
        <taxon>Marinilabiliales</taxon>
        <taxon>Prolixibacteraceae</taxon>
        <taxon>Maribellus</taxon>
    </lineage>
</organism>